<feature type="region of interest" description="Disordered" evidence="1">
    <location>
        <begin position="108"/>
        <end position="127"/>
    </location>
</feature>
<evidence type="ECO:0000313" key="2">
    <source>
        <dbReference type="EMBL" id="KAJ7702334.1"/>
    </source>
</evidence>
<evidence type="ECO:0000313" key="3">
    <source>
        <dbReference type="Proteomes" id="UP001221757"/>
    </source>
</evidence>
<proteinExistence type="predicted"/>
<sequence>MSPWFLVARSQFLREQELQKGNKLIALKLKTRLGGANSLIESPALQEVASKPFMIMGADVAYPGSATNRTSVNPGLLVRLAPYLSQGYPLGIHPRPGLLRRPRVRAAKSTLTRLQHGPRCVDHSRRT</sequence>
<comment type="caution">
    <text evidence="2">The sequence shown here is derived from an EMBL/GenBank/DDBJ whole genome shotgun (WGS) entry which is preliminary data.</text>
</comment>
<evidence type="ECO:0000256" key="1">
    <source>
        <dbReference type="SAM" id="MobiDB-lite"/>
    </source>
</evidence>
<dbReference type="Proteomes" id="UP001221757">
    <property type="component" value="Unassembled WGS sequence"/>
</dbReference>
<name>A0AAD7GQU6_MYCRO</name>
<protein>
    <recommendedName>
        <fullName evidence="4">Piwi domain-containing protein</fullName>
    </recommendedName>
</protein>
<dbReference type="AlphaFoldDB" id="A0AAD7GQU6"/>
<gene>
    <name evidence="2" type="ORF">B0H17DRAFT_1194830</name>
</gene>
<evidence type="ECO:0008006" key="4">
    <source>
        <dbReference type="Google" id="ProtNLM"/>
    </source>
</evidence>
<keyword evidence="3" id="KW-1185">Reference proteome</keyword>
<organism evidence="2 3">
    <name type="scientific">Mycena rosella</name>
    <name type="common">Pink bonnet</name>
    <name type="synonym">Agaricus rosellus</name>
    <dbReference type="NCBI Taxonomy" id="1033263"/>
    <lineage>
        <taxon>Eukaryota</taxon>
        <taxon>Fungi</taxon>
        <taxon>Dikarya</taxon>
        <taxon>Basidiomycota</taxon>
        <taxon>Agaricomycotina</taxon>
        <taxon>Agaricomycetes</taxon>
        <taxon>Agaricomycetidae</taxon>
        <taxon>Agaricales</taxon>
        <taxon>Marasmiineae</taxon>
        <taxon>Mycenaceae</taxon>
        <taxon>Mycena</taxon>
    </lineage>
</organism>
<accession>A0AAD7GQU6</accession>
<reference evidence="2" key="1">
    <citation type="submission" date="2023-03" db="EMBL/GenBank/DDBJ databases">
        <title>Massive genome expansion in bonnet fungi (Mycena s.s.) driven by repeated elements and novel gene families across ecological guilds.</title>
        <authorList>
            <consortium name="Lawrence Berkeley National Laboratory"/>
            <person name="Harder C.B."/>
            <person name="Miyauchi S."/>
            <person name="Viragh M."/>
            <person name="Kuo A."/>
            <person name="Thoen E."/>
            <person name="Andreopoulos B."/>
            <person name="Lu D."/>
            <person name="Skrede I."/>
            <person name="Drula E."/>
            <person name="Henrissat B."/>
            <person name="Morin E."/>
            <person name="Kohler A."/>
            <person name="Barry K."/>
            <person name="LaButti K."/>
            <person name="Morin E."/>
            <person name="Salamov A."/>
            <person name="Lipzen A."/>
            <person name="Mereny Z."/>
            <person name="Hegedus B."/>
            <person name="Baldrian P."/>
            <person name="Stursova M."/>
            <person name="Weitz H."/>
            <person name="Taylor A."/>
            <person name="Grigoriev I.V."/>
            <person name="Nagy L.G."/>
            <person name="Martin F."/>
            <person name="Kauserud H."/>
        </authorList>
    </citation>
    <scope>NUCLEOTIDE SEQUENCE</scope>
    <source>
        <strain evidence="2">CBHHK067</strain>
    </source>
</reference>
<dbReference type="EMBL" id="JARKIE010000015">
    <property type="protein sequence ID" value="KAJ7702334.1"/>
    <property type="molecule type" value="Genomic_DNA"/>
</dbReference>